<feature type="region of interest" description="Disordered" evidence="2">
    <location>
        <begin position="21"/>
        <end position="94"/>
    </location>
</feature>
<feature type="compositionally biased region" description="Basic and acidic residues" evidence="2">
    <location>
        <begin position="42"/>
        <end position="57"/>
    </location>
</feature>
<dbReference type="AlphaFoldDB" id="A0A6V7Q3E7"/>
<feature type="compositionally biased region" description="Basic and acidic residues" evidence="2">
    <location>
        <begin position="25"/>
        <end position="35"/>
    </location>
</feature>
<sequence>MEYFPESNKWKIKDDFRKLRQGSRSVREYEKEFSHMRGNAIAREERDAFEKNKDREKSKKRAASGSAGQLSSKRPPRYQRPSWRGGRSQTQSQTSFPCVICGGDQKVVGCPQREGRCFRCGQVRHMSRECPGGASPAPSATSVQYAPRQFAGLPPVMSVGRSSAPQQPEVSRAAPSGRVYAAQAKEPAVPSDVVVSIILIKGIRARSLFDTGASNSFIGMSFAKSHDS</sequence>
<keyword evidence="1" id="KW-0863">Zinc-finger</keyword>
<dbReference type="InterPro" id="IPR005162">
    <property type="entry name" value="Retrotrans_gag_dom"/>
</dbReference>
<protein>
    <recommendedName>
        <fullName evidence="3">CCHC-type domain-containing protein</fullName>
    </recommendedName>
</protein>
<dbReference type="Gene3D" id="4.10.60.10">
    <property type="entry name" value="Zinc finger, CCHC-type"/>
    <property type="match status" value="1"/>
</dbReference>
<dbReference type="Pfam" id="PF03732">
    <property type="entry name" value="Retrotrans_gag"/>
    <property type="match status" value="1"/>
</dbReference>
<dbReference type="EMBL" id="LR862132">
    <property type="protein sequence ID" value="CAD1837622.1"/>
    <property type="molecule type" value="Genomic_DNA"/>
</dbReference>
<evidence type="ECO:0000313" key="4">
    <source>
        <dbReference type="EMBL" id="CAD1837622.1"/>
    </source>
</evidence>
<dbReference type="Pfam" id="PF08284">
    <property type="entry name" value="RVP_2"/>
    <property type="match status" value="1"/>
</dbReference>
<accession>A0A6V7Q3E7</accession>
<dbReference type="GO" id="GO:0008270">
    <property type="term" value="F:zinc ion binding"/>
    <property type="evidence" value="ECO:0007669"/>
    <property type="project" value="UniProtKB-KW"/>
</dbReference>
<dbReference type="PROSITE" id="PS50158">
    <property type="entry name" value="ZF_CCHC"/>
    <property type="match status" value="1"/>
</dbReference>
<feature type="domain" description="CCHC-type" evidence="3">
    <location>
        <begin position="116"/>
        <end position="131"/>
    </location>
</feature>
<gene>
    <name evidence="4" type="ORF">CB5_LOCUS20833</name>
</gene>
<organism evidence="4">
    <name type="scientific">Ananas comosus var. bracteatus</name>
    <name type="common">red pineapple</name>
    <dbReference type="NCBI Taxonomy" id="296719"/>
    <lineage>
        <taxon>Eukaryota</taxon>
        <taxon>Viridiplantae</taxon>
        <taxon>Streptophyta</taxon>
        <taxon>Embryophyta</taxon>
        <taxon>Tracheophyta</taxon>
        <taxon>Spermatophyta</taxon>
        <taxon>Magnoliopsida</taxon>
        <taxon>Liliopsida</taxon>
        <taxon>Poales</taxon>
        <taxon>Bromeliaceae</taxon>
        <taxon>Bromelioideae</taxon>
        <taxon>Ananas</taxon>
    </lineage>
</organism>
<proteinExistence type="predicted"/>
<dbReference type="SMART" id="SM00343">
    <property type="entry name" value="ZnF_C2HC"/>
    <property type="match status" value="1"/>
</dbReference>
<evidence type="ECO:0000256" key="1">
    <source>
        <dbReference type="PROSITE-ProRule" id="PRU00047"/>
    </source>
</evidence>
<dbReference type="InterPro" id="IPR001878">
    <property type="entry name" value="Znf_CCHC"/>
</dbReference>
<keyword evidence="1" id="KW-0862">Zinc</keyword>
<dbReference type="GO" id="GO:0003676">
    <property type="term" value="F:nucleic acid binding"/>
    <property type="evidence" value="ECO:0007669"/>
    <property type="project" value="InterPro"/>
</dbReference>
<reference evidence="4" key="1">
    <citation type="submission" date="2020-07" db="EMBL/GenBank/DDBJ databases">
        <authorList>
            <person name="Lin J."/>
        </authorList>
    </citation>
    <scope>NUCLEOTIDE SEQUENCE</scope>
</reference>
<keyword evidence="1" id="KW-0479">Metal-binding</keyword>
<evidence type="ECO:0000256" key="2">
    <source>
        <dbReference type="SAM" id="MobiDB-lite"/>
    </source>
</evidence>
<evidence type="ECO:0000259" key="3">
    <source>
        <dbReference type="PROSITE" id="PS50158"/>
    </source>
</evidence>
<name>A0A6V7Q3E7_ANACO</name>